<name>A0A4R1QV86_HYDET</name>
<dbReference type="InterPro" id="IPR020904">
    <property type="entry name" value="Sc_DH/Rdtase_CS"/>
</dbReference>
<dbReference type="SUPFAM" id="SSF51735">
    <property type="entry name" value="NAD(P)-binding Rossmann-fold domains"/>
    <property type="match status" value="1"/>
</dbReference>
<dbReference type="EMBL" id="SLUN01000059">
    <property type="protein sequence ID" value="TCL54864.1"/>
    <property type="molecule type" value="Genomic_DNA"/>
</dbReference>
<dbReference type="InterPro" id="IPR050259">
    <property type="entry name" value="SDR"/>
</dbReference>
<sequence>MTKTVIITGASRGIGRATAELFAAHDYNVVINYQYSKAEAEQVREQLCQRGRSAELFRADVSIRSEAVALVDYCQCRFGRVDILVNNAGVAQSKLFIDLTDQDWDRMLNINLKGVFHCCQAALQYMLPRKAGKIINISSIWGITGAACEVHYSAAKAGVIGLTKALAKELGPSNIQVNCVAPGVIRTDMLADYTDSELNELREATPLQRLGSPEDVAQTVLFLASEAADFITGQVISTNGGFVI</sequence>
<dbReference type="RefSeq" id="WP_132017875.1">
    <property type="nucleotide sequence ID" value="NZ_SLUN01000059.1"/>
</dbReference>
<dbReference type="SMART" id="SM00822">
    <property type="entry name" value="PKS_KR"/>
    <property type="match status" value="1"/>
</dbReference>
<dbReference type="Proteomes" id="UP000295008">
    <property type="component" value="Unassembled WGS sequence"/>
</dbReference>
<dbReference type="FunFam" id="3.40.50.720:FF:000115">
    <property type="entry name" value="3-oxoacyl-[acyl-carrier-protein] reductase FabG"/>
    <property type="match status" value="1"/>
</dbReference>
<evidence type="ECO:0000256" key="3">
    <source>
        <dbReference type="ARBA" id="ARBA00023002"/>
    </source>
</evidence>
<dbReference type="InterPro" id="IPR002347">
    <property type="entry name" value="SDR_fam"/>
</dbReference>
<dbReference type="NCBIfam" id="NF047420">
    <property type="entry name" value="EF_P_mod_YmfI"/>
    <property type="match status" value="1"/>
</dbReference>
<dbReference type="GO" id="GO:0016491">
    <property type="term" value="F:oxidoreductase activity"/>
    <property type="evidence" value="ECO:0007669"/>
    <property type="project" value="UniProtKB-KW"/>
</dbReference>
<dbReference type="Pfam" id="PF13561">
    <property type="entry name" value="adh_short_C2"/>
    <property type="match status" value="1"/>
</dbReference>
<protein>
    <submittedName>
        <fullName evidence="5">3-oxoacyl-[acyl-carrier protein] reductase</fullName>
    </submittedName>
</protein>
<feature type="domain" description="Ketoreductase" evidence="4">
    <location>
        <begin position="3"/>
        <end position="193"/>
    </location>
</feature>
<evidence type="ECO:0000259" key="4">
    <source>
        <dbReference type="SMART" id="SM00822"/>
    </source>
</evidence>
<evidence type="ECO:0000256" key="2">
    <source>
        <dbReference type="ARBA" id="ARBA00022857"/>
    </source>
</evidence>
<dbReference type="InterPro" id="IPR036291">
    <property type="entry name" value="NAD(P)-bd_dom_sf"/>
</dbReference>
<evidence type="ECO:0000256" key="1">
    <source>
        <dbReference type="ARBA" id="ARBA00006484"/>
    </source>
</evidence>
<dbReference type="AlphaFoldDB" id="A0A4R1QV86"/>
<dbReference type="OrthoDB" id="9803333at2"/>
<comment type="similarity">
    <text evidence="1">Belongs to the short-chain dehydrogenases/reductases (SDR) family.</text>
</comment>
<dbReference type="PANTHER" id="PTHR42879">
    <property type="entry name" value="3-OXOACYL-(ACYL-CARRIER-PROTEIN) REDUCTASE"/>
    <property type="match status" value="1"/>
</dbReference>
<keyword evidence="3" id="KW-0560">Oxidoreductase</keyword>
<accession>A0A4R1QV86</accession>
<dbReference type="GO" id="GO:0032787">
    <property type="term" value="P:monocarboxylic acid metabolic process"/>
    <property type="evidence" value="ECO:0007669"/>
    <property type="project" value="UniProtKB-ARBA"/>
</dbReference>
<evidence type="ECO:0000313" key="5">
    <source>
        <dbReference type="EMBL" id="TCL54864.1"/>
    </source>
</evidence>
<dbReference type="Gene3D" id="3.40.50.720">
    <property type="entry name" value="NAD(P)-binding Rossmann-like Domain"/>
    <property type="match status" value="1"/>
</dbReference>
<dbReference type="PRINTS" id="PR00081">
    <property type="entry name" value="GDHRDH"/>
</dbReference>
<dbReference type="PANTHER" id="PTHR42879:SF2">
    <property type="entry name" value="3-OXOACYL-[ACYL-CARRIER-PROTEIN] REDUCTASE FABG"/>
    <property type="match status" value="1"/>
</dbReference>
<evidence type="ECO:0000313" key="6">
    <source>
        <dbReference type="Proteomes" id="UP000295008"/>
    </source>
</evidence>
<reference evidence="5 6" key="1">
    <citation type="submission" date="2019-03" db="EMBL/GenBank/DDBJ databases">
        <title>Genomic Encyclopedia of Type Strains, Phase IV (KMG-IV): sequencing the most valuable type-strain genomes for metagenomic binning, comparative biology and taxonomic classification.</title>
        <authorList>
            <person name="Goeker M."/>
        </authorList>
    </citation>
    <scope>NUCLEOTIDE SEQUENCE [LARGE SCALE GENOMIC DNA]</scope>
    <source>
        <strain evidence="5 6">LX-B</strain>
    </source>
</reference>
<dbReference type="InterPro" id="IPR057326">
    <property type="entry name" value="KR_dom"/>
</dbReference>
<keyword evidence="6" id="KW-1185">Reference proteome</keyword>
<dbReference type="NCBIfam" id="NF009466">
    <property type="entry name" value="PRK12826.1-2"/>
    <property type="match status" value="1"/>
</dbReference>
<keyword evidence="2" id="KW-0521">NADP</keyword>
<dbReference type="PRINTS" id="PR00080">
    <property type="entry name" value="SDRFAMILY"/>
</dbReference>
<proteinExistence type="inferred from homology"/>
<organism evidence="5 6">
    <name type="scientific">Hydrogenispora ethanolica</name>
    <dbReference type="NCBI Taxonomy" id="1082276"/>
    <lineage>
        <taxon>Bacteria</taxon>
        <taxon>Bacillati</taxon>
        <taxon>Bacillota</taxon>
        <taxon>Hydrogenispora</taxon>
    </lineage>
</organism>
<dbReference type="NCBIfam" id="NF005559">
    <property type="entry name" value="PRK07231.1"/>
    <property type="match status" value="1"/>
</dbReference>
<comment type="caution">
    <text evidence="5">The sequence shown here is derived from an EMBL/GenBank/DDBJ whole genome shotgun (WGS) entry which is preliminary data.</text>
</comment>
<gene>
    <name evidence="5" type="ORF">EDC14_10596</name>
</gene>
<dbReference type="PROSITE" id="PS00061">
    <property type="entry name" value="ADH_SHORT"/>
    <property type="match status" value="1"/>
</dbReference>